<name>A0A6A0A3D1_HAELA</name>
<reference evidence="2 3" key="1">
    <citation type="submission" date="2020-02" db="EMBL/GenBank/DDBJ databases">
        <title>Draft genome sequence of Haematococcus lacustris strain NIES-144.</title>
        <authorList>
            <person name="Morimoto D."/>
            <person name="Nakagawa S."/>
            <person name="Yoshida T."/>
            <person name="Sawayama S."/>
        </authorList>
    </citation>
    <scope>NUCLEOTIDE SEQUENCE [LARGE SCALE GENOMIC DNA]</scope>
    <source>
        <strain evidence="2 3">NIES-144</strain>
    </source>
</reference>
<evidence type="ECO:0000313" key="2">
    <source>
        <dbReference type="EMBL" id="GFH26976.1"/>
    </source>
</evidence>
<organism evidence="2 3">
    <name type="scientific">Haematococcus lacustris</name>
    <name type="common">Green alga</name>
    <name type="synonym">Haematococcus pluvialis</name>
    <dbReference type="NCBI Taxonomy" id="44745"/>
    <lineage>
        <taxon>Eukaryota</taxon>
        <taxon>Viridiplantae</taxon>
        <taxon>Chlorophyta</taxon>
        <taxon>core chlorophytes</taxon>
        <taxon>Chlorophyceae</taxon>
        <taxon>CS clade</taxon>
        <taxon>Chlamydomonadales</taxon>
        <taxon>Haematococcaceae</taxon>
        <taxon>Haematococcus</taxon>
    </lineage>
</organism>
<gene>
    <name evidence="2" type="ORF">HaLaN_25221</name>
</gene>
<feature type="non-terminal residue" evidence="2">
    <location>
        <position position="1"/>
    </location>
</feature>
<sequence length="161" mass="16789">WADLQLAAQEAVEQAVGRVSASDRIVLDDYGQVPQAVKSIIVTQFMAHKGQAYLALIGLTWRARAHYRVLKRQQDALDAAREVVLRPSLSLPLDSDTDTQPLQPTAATTPGLEEDEKGGQSARPSAGSGPSSWAPNPAAALHGEPTAAAALAAGAAAELSS</sequence>
<feature type="compositionally biased region" description="Low complexity" evidence="1">
    <location>
        <begin position="88"/>
        <end position="110"/>
    </location>
</feature>
<protein>
    <submittedName>
        <fullName evidence="2">Uncharacterized protein</fullName>
    </submittedName>
</protein>
<dbReference type="AlphaFoldDB" id="A0A6A0A3D1"/>
<accession>A0A6A0A3D1</accession>
<evidence type="ECO:0000313" key="3">
    <source>
        <dbReference type="Proteomes" id="UP000485058"/>
    </source>
</evidence>
<dbReference type="EMBL" id="BLLF01003306">
    <property type="protein sequence ID" value="GFH26976.1"/>
    <property type="molecule type" value="Genomic_DNA"/>
</dbReference>
<comment type="caution">
    <text evidence="2">The sequence shown here is derived from an EMBL/GenBank/DDBJ whole genome shotgun (WGS) entry which is preliminary data.</text>
</comment>
<proteinExistence type="predicted"/>
<keyword evidence="3" id="KW-1185">Reference proteome</keyword>
<feature type="region of interest" description="Disordered" evidence="1">
    <location>
        <begin position="88"/>
        <end position="142"/>
    </location>
</feature>
<feature type="compositionally biased region" description="Low complexity" evidence="1">
    <location>
        <begin position="119"/>
        <end position="142"/>
    </location>
</feature>
<evidence type="ECO:0000256" key="1">
    <source>
        <dbReference type="SAM" id="MobiDB-lite"/>
    </source>
</evidence>
<feature type="non-terminal residue" evidence="2">
    <location>
        <position position="161"/>
    </location>
</feature>
<dbReference type="Proteomes" id="UP000485058">
    <property type="component" value="Unassembled WGS sequence"/>
</dbReference>